<accession>A0A2R4MJ95</accession>
<feature type="coiled-coil region" evidence="1">
    <location>
        <begin position="480"/>
        <end position="529"/>
    </location>
</feature>
<organism evidence="3 4">
    <name type="scientific">Maritalea myrionectae</name>
    <dbReference type="NCBI Taxonomy" id="454601"/>
    <lineage>
        <taxon>Bacteria</taxon>
        <taxon>Pseudomonadati</taxon>
        <taxon>Pseudomonadota</taxon>
        <taxon>Alphaproteobacteria</taxon>
        <taxon>Hyphomicrobiales</taxon>
        <taxon>Devosiaceae</taxon>
        <taxon>Maritalea</taxon>
    </lineage>
</organism>
<reference evidence="3 4" key="1">
    <citation type="submission" date="2017-05" db="EMBL/GenBank/DDBJ databases">
        <title>Genome Analysis of Maritalea myrionectae HL2708#5.</title>
        <authorList>
            <consortium name="Cotde Inc.-PKNU"/>
            <person name="Jang D."/>
            <person name="Oh H.-M."/>
        </authorList>
    </citation>
    <scope>NUCLEOTIDE SEQUENCE [LARGE SCALE GENOMIC DNA]</scope>
    <source>
        <strain evidence="3 4">HL2708#5</strain>
        <plasmid evidence="4">phl2708x3</plasmid>
    </source>
</reference>
<dbReference type="SUPFAM" id="SSF52540">
    <property type="entry name" value="P-loop containing nucleoside triphosphate hydrolases"/>
    <property type="match status" value="1"/>
</dbReference>
<dbReference type="InterPro" id="IPR027417">
    <property type="entry name" value="P-loop_NTPase"/>
</dbReference>
<sequence length="902" mass="99906">MKIRSIAVNQFKKFTTPMCLDDIGDGLNVVVGPNEMGKSTLLDALRASLFEKYSSKAQPITALQNDRNQAAPVVELAFEVDDGIYRIRKRFVKKPYAHLFCPDGRKLEGDKAENTLRDLLGFDEPGKAGAKPETLGMWNVLWVQQGQSFGALDLPDSARSNLHSALESEVGEVLGGKRGRALPEAVDKQLSELVTTKGRPRGDYKELIDEVDSLRSELEGLRGRRSDLSNTMKSLEEAQETLARLSSGDQDQKDKEGLEAARTRHGELAKLEARIDAAATDVELKQRNLEQAEQALTERRDLKKQIEMDGRNVEAAKKKLYEVRQTEQDLRMQVEKLRNDAKEAENAVTEADNAVSQARRVLNAVQRDSRIRELQGRYDKAHAAEKKQRAAQQSAAAILVTDENIETIRVAARELETARSRLSAAATLVAFDMPSDRLSKIDVDGAALAADQTSVEAVEATKITIPDYGSISVQPAIKDRDKLIEQQRAANQALKAALEDCGVKSLDAAEEQLAKREKLLRDAELAKQEVELHAPATDDYDAGAEPLADHIAGLKTILESEVADLGIEGLPTEKEAEQALNSAQAGAQEARETLATVRAGLGGPEEEIGRIQTELGGVKTRYEDGMERLERLKNELTEVEKQTSDDDLDAAVSAARKALVDQEKAASSLKAQREGETLPQQEARISRLETALQDRRDKRTDLKEKIAGFRSHIEALEGAGLDEAIQQQEREVELAEEQLRRYEREVAVLSLLLTTLRSTETEAKERYLSPVLKRVRPYLQLLFPSADIAIDENLHIVGVVRENGYEESFEHLSMGTQEQIAVLVRLAFAEMLVEQGHPATVVLDDALVFSDDRRMDRMFDILNMVGQQVQIIVLTCREQLFEGVGGKHLSLKAVNTEDLVSA</sequence>
<feature type="coiled-coil region" evidence="1">
    <location>
        <begin position="619"/>
        <end position="646"/>
    </location>
</feature>
<name>A0A2R4MJ95_9HYPH</name>
<keyword evidence="1" id="KW-0175">Coiled coil</keyword>
<feature type="coiled-coil region" evidence="1">
    <location>
        <begin position="204"/>
        <end position="238"/>
    </location>
</feature>
<dbReference type="AlphaFoldDB" id="A0A2R4MJ95"/>
<feature type="domain" description="RecF/RecN/SMC N-terminal" evidence="2">
    <location>
        <begin position="3"/>
        <end position="884"/>
    </location>
</feature>
<dbReference type="PANTHER" id="PTHR41259">
    <property type="entry name" value="DOUBLE-STRAND BREAK REPAIR RAD50 ATPASE, PUTATIVE-RELATED"/>
    <property type="match status" value="1"/>
</dbReference>
<dbReference type="InterPro" id="IPR003395">
    <property type="entry name" value="RecF/RecN/SMC_N"/>
</dbReference>
<keyword evidence="4" id="KW-1185">Reference proteome</keyword>
<dbReference type="Pfam" id="PF02463">
    <property type="entry name" value="SMC_N"/>
    <property type="match status" value="1"/>
</dbReference>
<gene>
    <name evidence="3" type="ORF">MXMO3_03548</name>
</gene>
<feature type="coiled-coil region" evidence="1">
    <location>
        <begin position="685"/>
        <end position="752"/>
    </location>
</feature>
<protein>
    <recommendedName>
        <fullName evidence="2">RecF/RecN/SMC N-terminal domain-containing protein</fullName>
    </recommendedName>
</protein>
<dbReference type="EMBL" id="CP021331">
    <property type="protein sequence ID" value="AVX06051.1"/>
    <property type="molecule type" value="Genomic_DNA"/>
</dbReference>
<dbReference type="Proteomes" id="UP000258927">
    <property type="component" value="Plasmid pHL2708X3"/>
</dbReference>
<geneLocation type="plasmid" evidence="4">
    <name>phl2708x3</name>
</geneLocation>
<keyword evidence="3" id="KW-0614">Plasmid</keyword>
<evidence type="ECO:0000313" key="3">
    <source>
        <dbReference type="EMBL" id="AVX06051.1"/>
    </source>
</evidence>
<evidence type="ECO:0000256" key="1">
    <source>
        <dbReference type="SAM" id="Coils"/>
    </source>
</evidence>
<proteinExistence type="predicted"/>
<feature type="coiled-coil region" evidence="1">
    <location>
        <begin position="268"/>
        <end position="361"/>
    </location>
</feature>
<dbReference type="KEGG" id="mmyr:MXMO3_03548"/>
<dbReference type="Gene3D" id="3.40.50.300">
    <property type="entry name" value="P-loop containing nucleotide triphosphate hydrolases"/>
    <property type="match status" value="2"/>
</dbReference>
<dbReference type="RefSeq" id="WP_117397000.1">
    <property type="nucleotide sequence ID" value="NZ_CP021331.1"/>
</dbReference>
<evidence type="ECO:0000259" key="2">
    <source>
        <dbReference type="Pfam" id="PF02463"/>
    </source>
</evidence>
<dbReference type="PANTHER" id="PTHR41259:SF1">
    <property type="entry name" value="DOUBLE-STRAND BREAK REPAIR RAD50 ATPASE, PUTATIVE-RELATED"/>
    <property type="match status" value="1"/>
</dbReference>
<evidence type="ECO:0000313" key="4">
    <source>
        <dbReference type="Proteomes" id="UP000258927"/>
    </source>
</evidence>